<dbReference type="EMBL" id="CAUYUJ010014182">
    <property type="protein sequence ID" value="CAK0837878.1"/>
    <property type="molecule type" value="Genomic_DNA"/>
</dbReference>
<reference evidence="2" key="1">
    <citation type="submission" date="2023-10" db="EMBL/GenBank/DDBJ databases">
        <authorList>
            <person name="Chen Y."/>
            <person name="Shah S."/>
            <person name="Dougan E. K."/>
            <person name="Thang M."/>
            <person name="Chan C."/>
        </authorList>
    </citation>
    <scope>NUCLEOTIDE SEQUENCE [LARGE SCALE GENOMIC DNA]</scope>
</reference>
<gene>
    <name evidence="2" type="ORF">PCOR1329_LOCUS33960</name>
</gene>
<feature type="non-terminal residue" evidence="2">
    <location>
        <position position="465"/>
    </location>
</feature>
<keyword evidence="3" id="KW-1185">Reference proteome</keyword>
<feature type="non-terminal residue" evidence="2">
    <location>
        <position position="1"/>
    </location>
</feature>
<feature type="compositionally biased region" description="Gly residues" evidence="1">
    <location>
        <begin position="453"/>
        <end position="465"/>
    </location>
</feature>
<dbReference type="Proteomes" id="UP001189429">
    <property type="component" value="Unassembled WGS sequence"/>
</dbReference>
<feature type="region of interest" description="Disordered" evidence="1">
    <location>
        <begin position="119"/>
        <end position="150"/>
    </location>
</feature>
<protein>
    <submittedName>
        <fullName evidence="2">Uncharacterized protein</fullName>
    </submittedName>
</protein>
<evidence type="ECO:0000313" key="2">
    <source>
        <dbReference type="EMBL" id="CAK0837878.1"/>
    </source>
</evidence>
<accession>A0ABN9SZ37</accession>
<sequence length="465" mass="49772">GDGGGAVLHLGQRLRRAGPAIFCEVCDAWMQTRAARGLQKACCGPPTGKGHHQRTYVSNLAARRDRLLRDLDPKTGRSWATGTLVHDERSSVDDSSEEGTETVVAHGYVEAPLADVQGTATRGSPAAPCGGRTDEAQKAGAQETATRGAPAELRGGRTKEAPLADVQGTATRGAPVPPRGGRTEATRLLAEERLEVLRRRVATREAGLAGVAVAGAGSAPTAQGVEALTDTGCAVGDRADSWAVRRQALLRRLQAQAERLCGGAGAAPREAPAGFAARLRRRGIPVARPPPREALPQRPPRPLALERRLDRWGRWWIEPLLDADGAASDWLDHCVPYAEAVLAQPRWRRFLRVLDSTAQQLAEAWCRRAWRRGARLRGAYTRDRSGLTLSQRCVTDSTRRYEVYCLRSWLAAPAGLPPALGWARAVRRRPRPGAAAPCEGQGRLSVQAAPQGHSGGEGSDTGEGV</sequence>
<name>A0ABN9SZ37_9DINO</name>
<comment type="caution">
    <text evidence="2">The sequence shown here is derived from an EMBL/GenBank/DDBJ whole genome shotgun (WGS) entry which is preliminary data.</text>
</comment>
<evidence type="ECO:0000313" key="3">
    <source>
        <dbReference type="Proteomes" id="UP001189429"/>
    </source>
</evidence>
<feature type="region of interest" description="Disordered" evidence="1">
    <location>
        <begin position="431"/>
        <end position="465"/>
    </location>
</feature>
<evidence type="ECO:0000256" key="1">
    <source>
        <dbReference type="SAM" id="MobiDB-lite"/>
    </source>
</evidence>
<proteinExistence type="predicted"/>
<organism evidence="2 3">
    <name type="scientific">Prorocentrum cordatum</name>
    <dbReference type="NCBI Taxonomy" id="2364126"/>
    <lineage>
        <taxon>Eukaryota</taxon>
        <taxon>Sar</taxon>
        <taxon>Alveolata</taxon>
        <taxon>Dinophyceae</taxon>
        <taxon>Prorocentrales</taxon>
        <taxon>Prorocentraceae</taxon>
        <taxon>Prorocentrum</taxon>
    </lineage>
</organism>